<dbReference type="InterPro" id="IPR001667">
    <property type="entry name" value="DDH_dom"/>
</dbReference>
<keyword evidence="9" id="KW-0460">Magnesium</keyword>
<keyword evidence="10 12" id="KW-0694">RNA-binding</keyword>
<dbReference type="Pfam" id="PF01368">
    <property type="entry name" value="DHH"/>
    <property type="match status" value="1"/>
</dbReference>
<dbReference type="InterPro" id="IPR043519">
    <property type="entry name" value="NT_sf"/>
</dbReference>
<evidence type="ECO:0000256" key="2">
    <source>
        <dbReference type="ARBA" id="ARBA00007265"/>
    </source>
</evidence>
<evidence type="ECO:0000256" key="11">
    <source>
        <dbReference type="PROSITE-ProRule" id="PRU00703"/>
    </source>
</evidence>
<keyword evidence="3" id="KW-0820">tRNA-binding</keyword>
<dbReference type="AlphaFoldDB" id="A0A523S210"/>
<dbReference type="EMBL" id="SOKJ01000124">
    <property type="protein sequence ID" value="TET11869.1"/>
    <property type="molecule type" value="Genomic_DNA"/>
</dbReference>
<organism evidence="14 15">
    <name type="scientific">Aerophobetes bacterium</name>
    <dbReference type="NCBI Taxonomy" id="2030807"/>
    <lineage>
        <taxon>Bacteria</taxon>
        <taxon>Candidatus Aerophobota</taxon>
    </lineage>
</organism>
<keyword evidence="7" id="KW-0479">Metal-binding</keyword>
<dbReference type="PANTHER" id="PTHR47788">
    <property type="entry name" value="POLYA POLYMERASE"/>
    <property type="match status" value="1"/>
</dbReference>
<dbReference type="GO" id="GO:0000049">
    <property type="term" value="F:tRNA binding"/>
    <property type="evidence" value="ECO:0007669"/>
    <property type="project" value="UniProtKB-KW"/>
</dbReference>
<comment type="similarity">
    <text evidence="2 12">Belongs to the tRNA nucleotidyltransferase/poly(A) polymerase family.</text>
</comment>
<dbReference type="GO" id="GO:0016779">
    <property type="term" value="F:nucleotidyltransferase activity"/>
    <property type="evidence" value="ECO:0007669"/>
    <property type="project" value="UniProtKB-KW"/>
</dbReference>
<dbReference type="InterPro" id="IPR032828">
    <property type="entry name" value="PolyA_RNA-bd"/>
</dbReference>
<evidence type="ECO:0000256" key="8">
    <source>
        <dbReference type="ARBA" id="ARBA00022741"/>
    </source>
</evidence>
<evidence type="ECO:0000256" key="6">
    <source>
        <dbReference type="ARBA" id="ARBA00022695"/>
    </source>
</evidence>
<dbReference type="InterPro" id="IPR000644">
    <property type="entry name" value="CBS_dom"/>
</dbReference>
<name>A0A523S210_UNCAE</name>
<dbReference type="InterPro" id="IPR052390">
    <property type="entry name" value="tRNA_nt/polyA_polymerase"/>
</dbReference>
<dbReference type="InterPro" id="IPR002646">
    <property type="entry name" value="PolA_pol_head_dom"/>
</dbReference>
<dbReference type="Gene3D" id="3.30.460.10">
    <property type="entry name" value="Beta Polymerase, domain 2"/>
    <property type="match status" value="1"/>
</dbReference>
<dbReference type="Pfam" id="PF12627">
    <property type="entry name" value="PolyA_pol_RNAbd"/>
    <property type="match status" value="1"/>
</dbReference>
<reference evidence="14 15" key="1">
    <citation type="submission" date="2019-03" db="EMBL/GenBank/DDBJ databases">
        <title>Metabolic potential of uncultured bacteria and archaea associated with petroleum seepage in deep-sea sediments.</title>
        <authorList>
            <person name="Dong X."/>
            <person name="Hubert C."/>
        </authorList>
    </citation>
    <scope>NUCLEOTIDE SEQUENCE [LARGE SCALE GENOMIC DNA]</scope>
    <source>
        <strain evidence="14">E44_bin7</strain>
    </source>
</reference>
<keyword evidence="5" id="KW-0819">tRNA processing</keyword>
<evidence type="ECO:0000259" key="13">
    <source>
        <dbReference type="PROSITE" id="PS51371"/>
    </source>
</evidence>
<evidence type="ECO:0000256" key="4">
    <source>
        <dbReference type="ARBA" id="ARBA00022679"/>
    </source>
</evidence>
<accession>A0A523S210</accession>
<keyword evidence="4 12" id="KW-0808">Transferase</keyword>
<sequence>MEIITTHTGTDFDALASTIAVRKLYPEAKISLPGSVAKEVKQFICLYGKLLQDIPPEEVNLDEVKRLILVDTRWINRIGIFDQLISKKGVEVHIYDHHPSHPKDIEGDGGICKEAGATTSILVSLLKKKKIPIAAPEATLFILGIYEDTGSLSFASTTPLDFEAAGYLLSQGANLELISSFLNRGLTEKQTLLFNEFLKKAQRKLINGVEVVVIVTEIDEFVGGLSLPLHKLIDLKNLEVVFALIKSKDRVYLMARSRTPSVNVSKILSSFGGGGHDFAASALIKGGDIKEVEERLYQVLEDKIRPLVTVGKIMSSPVKTASPRTLVKKAQDMLKECKIEALPVLEDGKVLGIVSRQKIDHLIAHNSEKAPLKSYISPHILSIAPFVSIKKAQDLMVEEETGRLLVMKEGRLVGIITGSDLLDAFHKKEEGLKKEKNRHNLKALLEEKVPKKIQKLLWQAGEVAGKVGYKAFIVGGFVRDLLLGIENLDIDLVIEGDGISFAAQFAEEVGGKLRRHKEFGTAVLTLFDGFKLDIATSRREFYTQPAALPKVEPASLREDISRRDFTVNTMAIDLNPANFGNLIDFFGGQADIKEKKVRVLHPQSFIEDPTRIFRAIRFEQRYGFTMEDKTRKLLEDALENHLLQRLSGERIREELIQILEEDKPGKAIQRMQELGVLKTIHPKMELDEEKKEKLDYLVDIFARFEIFFEEKIKRWLIRLLLLLEDLNESEVEEFCRRYRFNKEERTSILKGRREAGGIVEKLKTPQPLNPSFIYYLLWPLSQEVLLFAIVKTREKRVEKRIFHYLSKLKGTKIQVDGNDLKRMGYKPSPKFTQILEEVKKARLDGRVGTKKGEIKYIRDNFPQGS</sequence>
<dbReference type="InterPro" id="IPR046342">
    <property type="entry name" value="CBS_dom_sf"/>
</dbReference>
<keyword evidence="6" id="KW-0548">Nucleotidyltransferase</keyword>
<dbReference type="Gene3D" id="1.10.3090.10">
    <property type="entry name" value="cca-adding enzyme, domain 2"/>
    <property type="match status" value="1"/>
</dbReference>
<dbReference type="SUPFAM" id="SSF81301">
    <property type="entry name" value="Nucleotidyltransferase"/>
    <property type="match status" value="1"/>
</dbReference>
<dbReference type="Gene3D" id="3.90.1640.10">
    <property type="entry name" value="inorganic pyrophosphatase (n-terminal core)"/>
    <property type="match status" value="1"/>
</dbReference>
<dbReference type="SUPFAM" id="SSF81891">
    <property type="entry name" value="Poly A polymerase C-terminal region-like"/>
    <property type="match status" value="1"/>
</dbReference>
<comment type="cofactor">
    <cofactor evidence="1">
        <name>Mg(2+)</name>
        <dbReference type="ChEBI" id="CHEBI:18420"/>
    </cofactor>
</comment>
<evidence type="ECO:0000256" key="12">
    <source>
        <dbReference type="RuleBase" id="RU003953"/>
    </source>
</evidence>
<evidence type="ECO:0000256" key="10">
    <source>
        <dbReference type="ARBA" id="ARBA00022884"/>
    </source>
</evidence>
<dbReference type="PROSITE" id="PS51371">
    <property type="entry name" value="CBS"/>
    <property type="match status" value="2"/>
</dbReference>
<evidence type="ECO:0000313" key="14">
    <source>
        <dbReference type="EMBL" id="TET11869.1"/>
    </source>
</evidence>
<dbReference type="Pfam" id="PF01743">
    <property type="entry name" value="PolyA_pol"/>
    <property type="match status" value="1"/>
</dbReference>
<dbReference type="GO" id="GO:0008033">
    <property type="term" value="P:tRNA processing"/>
    <property type="evidence" value="ECO:0007669"/>
    <property type="project" value="UniProtKB-KW"/>
</dbReference>
<comment type="caution">
    <text evidence="14">The sequence shown here is derived from an EMBL/GenBank/DDBJ whole genome shotgun (WGS) entry which is preliminary data.</text>
</comment>
<feature type="domain" description="CBS" evidence="13">
    <location>
        <begin position="314"/>
        <end position="369"/>
    </location>
</feature>
<evidence type="ECO:0000256" key="1">
    <source>
        <dbReference type="ARBA" id="ARBA00001946"/>
    </source>
</evidence>
<evidence type="ECO:0000256" key="7">
    <source>
        <dbReference type="ARBA" id="ARBA00022723"/>
    </source>
</evidence>
<dbReference type="Proteomes" id="UP000316360">
    <property type="component" value="Unassembled WGS sequence"/>
</dbReference>
<evidence type="ECO:0000256" key="9">
    <source>
        <dbReference type="ARBA" id="ARBA00022842"/>
    </source>
</evidence>
<feature type="domain" description="CBS" evidence="13">
    <location>
        <begin position="376"/>
        <end position="435"/>
    </location>
</feature>
<gene>
    <name evidence="14" type="ORF">E3J84_02370</name>
</gene>
<evidence type="ECO:0000313" key="15">
    <source>
        <dbReference type="Proteomes" id="UP000316360"/>
    </source>
</evidence>
<dbReference type="SUPFAM" id="SSF54631">
    <property type="entry name" value="CBS-domain pair"/>
    <property type="match status" value="1"/>
</dbReference>
<evidence type="ECO:0000256" key="3">
    <source>
        <dbReference type="ARBA" id="ARBA00022555"/>
    </source>
</evidence>
<proteinExistence type="inferred from homology"/>
<dbReference type="CDD" id="cd05398">
    <property type="entry name" value="NT_ClassII-CCAase"/>
    <property type="match status" value="1"/>
</dbReference>
<dbReference type="InterPro" id="IPR038763">
    <property type="entry name" value="DHH_sf"/>
</dbReference>
<keyword evidence="8" id="KW-0547">Nucleotide-binding</keyword>
<dbReference type="Gene3D" id="3.10.310.30">
    <property type="match status" value="1"/>
</dbReference>
<dbReference type="GO" id="GO:0046872">
    <property type="term" value="F:metal ion binding"/>
    <property type="evidence" value="ECO:0007669"/>
    <property type="project" value="UniProtKB-KW"/>
</dbReference>
<dbReference type="Gene3D" id="3.10.580.10">
    <property type="entry name" value="CBS-domain"/>
    <property type="match status" value="1"/>
</dbReference>
<dbReference type="GO" id="GO:0000166">
    <property type="term" value="F:nucleotide binding"/>
    <property type="evidence" value="ECO:0007669"/>
    <property type="project" value="UniProtKB-KW"/>
</dbReference>
<protein>
    <submittedName>
        <fullName evidence="14">CBS domain-containing protein</fullName>
    </submittedName>
</protein>
<dbReference type="PANTHER" id="PTHR47788:SF1">
    <property type="entry name" value="A-ADDING TRNA NUCLEOTIDYLTRANSFERASE"/>
    <property type="match status" value="1"/>
</dbReference>
<dbReference type="Pfam" id="PF00571">
    <property type="entry name" value="CBS"/>
    <property type="match status" value="2"/>
</dbReference>
<evidence type="ECO:0000256" key="5">
    <source>
        <dbReference type="ARBA" id="ARBA00022694"/>
    </source>
</evidence>
<dbReference type="SUPFAM" id="SSF64182">
    <property type="entry name" value="DHH phosphoesterases"/>
    <property type="match status" value="1"/>
</dbReference>
<dbReference type="SMART" id="SM00116">
    <property type="entry name" value="CBS"/>
    <property type="match status" value="2"/>
</dbReference>
<keyword evidence="11" id="KW-0129">CBS domain</keyword>